<reference evidence="2 3" key="1">
    <citation type="journal article" date="2019" name="Commun. Biol.">
        <title>The bagworm genome reveals a unique fibroin gene that provides high tensile strength.</title>
        <authorList>
            <person name="Kono N."/>
            <person name="Nakamura H."/>
            <person name="Ohtoshi R."/>
            <person name="Tomita M."/>
            <person name="Numata K."/>
            <person name="Arakawa K."/>
        </authorList>
    </citation>
    <scope>NUCLEOTIDE SEQUENCE [LARGE SCALE GENOMIC DNA]</scope>
</reference>
<evidence type="ECO:0000313" key="3">
    <source>
        <dbReference type="Proteomes" id="UP000299102"/>
    </source>
</evidence>
<evidence type="ECO:0000256" key="1">
    <source>
        <dbReference type="SAM" id="MobiDB-lite"/>
    </source>
</evidence>
<sequence length="285" mass="32288">MLARSTSRNARLEAPAEKWPRRRISSRLITDKHVPSDFETSVAVLTFFLVCSTSDAEHHFTINAKPAASNRNRGMHVRTRVHTETRARPLRDFCIITTTRDESTRFEVFQSENEALPLRAGTAPACSRRPANAPAEHGGRPRPLSTERRQYSRLCMRYINEQAISVFKYDPSSLRRHSSGGLGSPHTVSRRRVRNANGIRERAVPTRKCCGFILENETDGRNWCSERSLNPAARERAGCTRGPLTTANKASPRICRPTPRPRQVHGPPRPFVLSCYYSEHRTVSM</sequence>
<feature type="region of interest" description="Disordered" evidence="1">
    <location>
        <begin position="235"/>
        <end position="263"/>
    </location>
</feature>
<comment type="caution">
    <text evidence="2">The sequence shown here is derived from an EMBL/GenBank/DDBJ whole genome shotgun (WGS) entry which is preliminary data.</text>
</comment>
<keyword evidence="3" id="KW-1185">Reference proteome</keyword>
<protein>
    <submittedName>
        <fullName evidence="2">Uncharacterized protein</fullName>
    </submittedName>
</protein>
<name>A0A4C1VV38_EUMVA</name>
<dbReference type="AlphaFoldDB" id="A0A4C1VV38"/>
<organism evidence="2 3">
    <name type="scientific">Eumeta variegata</name>
    <name type="common">Bagworm moth</name>
    <name type="synonym">Eumeta japonica</name>
    <dbReference type="NCBI Taxonomy" id="151549"/>
    <lineage>
        <taxon>Eukaryota</taxon>
        <taxon>Metazoa</taxon>
        <taxon>Ecdysozoa</taxon>
        <taxon>Arthropoda</taxon>
        <taxon>Hexapoda</taxon>
        <taxon>Insecta</taxon>
        <taxon>Pterygota</taxon>
        <taxon>Neoptera</taxon>
        <taxon>Endopterygota</taxon>
        <taxon>Lepidoptera</taxon>
        <taxon>Glossata</taxon>
        <taxon>Ditrysia</taxon>
        <taxon>Tineoidea</taxon>
        <taxon>Psychidae</taxon>
        <taxon>Oiketicinae</taxon>
        <taxon>Eumeta</taxon>
    </lineage>
</organism>
<gene>
    <name evidence="2" type="ORF">EVAR_33735_1</name>
</gene>
<evidence type="ECO:0000313" key="2">
    <source>
        <dbReference type="EMBL" id="GBP41744.1"/>
    </source>
</evidence>
<accession>A0A4C1VV38</accession>
<proteinExistence type="predicted"/>
<dbReference type="EMBL" id="BGZK01000405">
    <property type="protein sequence ID" value="GBP41744.1"/>
    <property type="molecule type" value="Genomic_DNA"/>
</dbReference>
<feature type="region of interest" description="Disordered" evidence="1">
    <location>
        <begin position="121"/>
        <end position="147"/>
    </location>
</feature>
<dbReference type="Proteomes" id="UP000299102">
    <property type="component" value="Unassembled WGS sequence"/>
</dbReference>